<sequence length="286" mass="31955">MVHIRASLAGKVIWVTGASSGIGECIAYCLAESGCKLVLSARRKEELDRVKKTCLESAKCKVREEDILVLPLDLVDFQSHSKKVQEVLEYFYRVDILVNNAGKSQRALWMDIELEVDRFMFEVDVLGPVSLTRALLPHMIERKQGQIAVVSSLAGKSGVSGMRSYCGAKHAVQGYFDSLRIEVASHNIDVNIICPGPVFSNARLHACTGKMGEEAGVQMEGFEKRMTSERCAYLSCVSIANNQYESWISPHPPLFLIYVVQMLPDLSKWLMRKIGAQKIMNLREGR</sequence>
<dbReference type="Pfam" id="PF00106">
    <property type="entry name" value="adh_short"/>
    <property type="match status" value="1"/>
</dbReference>
<dbReference type="SUPFAM" id="SSF51735">
    <property type="entry name" value="NAD(P)-binding Rossmann-fold domains"/>
    <property type="match status" value="1"/>
</dbReference>
<keyword evidence="4" id="KW-1185">Reference proteome</keyword>
<reference evidence="3 4" key="1">
    <citation type="journal article" date="2021" name="Elife">
        <title>Chloroplast acquisition without the gene transfer in kleptoplastic sea slugs, Plakobranchus ocellatus.</title>
        <authorList>
            <person name="Maeda T."/>
            <person name="Takahashi S."/>
            <person name="Yoshida T."/>
            <person name="Shimamura S."/>
            <person name="Takaki Y."/>
            <person name="Nagai Y."/>
            <person name="Toyoda A."/>
            <person name="Suzuki Y."/>
            <person name="Arimoto A."/>
            <person name="Ishii H."/>
            <person name="Satoh N."/>
            <person name="Nishiyama T."/>
            <person name="Hasebe M."/>
            <person name="Maruyama T."/>
            <person name="Minagawa J."/>
            <person name="Obokata J."/>
            <person name="Shigenobu S."/>
        </authorList>
    </citation>
    <scope>NUCLEOTIDE SEQUENCE [LARGE SCALE GENOMIC DNA]</scope>
</reference>
<evidence type="ECO:0000313" key="4">
    <source>
        <dbReference type="Proteomes" id="UP000762676"/>
    </source>
</evidence>
<dbReference type="Proteomes" id="UP000762676">
    <property type="component" value="Unassembled WGS sequence"/>
</dbReference>
<evidence type="ECO:0000313" key="3">
    <source>
        <dbReference type="EMBL" id="GFR60965.1"/>
    </source>
</evidence>
<name>A0AAV4EJR6_9GAST</name>
<dbReference type="PANTHER" id="PTHR44269">
    <property type="entry name" value="DEHYDROGENASE/REDUCTASE SDR FAMILY MEMBER 7-RELATED"/>
    <property type="match status" value="1"/>
</dbReference>
<evidence type="ECO:0000256" key="2">
    <source>
        <dbReference type="RuleBase" id="RU000363"/>
    </source>
</evidence>
<organism evidence="3 4">
    <name type="scientific">Elysia marginata</name>
    <dbReference type="NCBI Taxonomy" id="1093978"/>
    <lineage>
        <taxon>Eukaryota</taxon>
        <taxon>Metazoa</taxon>
        <taxon>Spiralia</taxon>
        <taxon>Lophotrochozoa</taxon>
        <taxon>Mollusca</taxon>
        <taxon>Gastropoda</taxon>
        <taxon>Heterobranchia</taxon>
        <taxon>Euthyneura</taxon>
        <taxon>Panpulmonata</taxon>
        <taxon>Sacoglossa</taxon>
        <taxon>Placobranchoidea</taxon>
        <taxon>Plakobranchidae</taxon>
        <taxon>Elysia</taxon>
    </lineage>
</organism>
<dbReference type="InterPro" id="IPR036291">
    <property type="entry name" value="NAD(P)-bd_dom_sf"/>
</dbReference>
<dbReference type="GO" id="GO:0016491">
    <property type="term" value="F:oxidoreductase activity"/>
    <property type="evidence" value="ECO:0007669"/>
    <property type="project" value="UniProtKB-KW"/>
</dbReference>
<dbReference type="InterPro" id="IPR020904">
    <property type="entry name" value="Sc_DH/Rdtase_CS"/>
</dbReference>
<dbReference type="AlphaFoldDB" id="A0AAV4EJR6"/>
<evidence type="ECO:0000256" key="1">
    <source>
        <dbReference type="ARBA" id="ARBA00023002"/>
    </source>
</evidence>
<dbReference type="EMBL" id="BMAT01000163">
    <property type="protein sequence ID" value="GFR60965.1"/>
    <property type="molecule type" value="Genomic_DNA"/>
</dbReference>
<accession>A0AAV4EJR6</accession>
<dbReference type="PRINTS" id="PR00080">
    <property type="entry name" value="SDRFAMILY"/>
</dbReference>
<comment type="similarity">
    <text evidence="2">Belongs to the short-chain dehydrogenases/reductases (SDR) family.</text>
</comment>
<dbReference type="PRINTS" id="PR00081">
    <property type="entry name" value="GDHRDH"/>
</dbReference>
<protein>
    <submittedName>
        <fullName evidence="3">Dehydrogenase/reductase SDR family member</fullName>
    </submittedName>
</protein>
<dbReference type="InterPro" id="IPR053011">
    <property type="entry name" value="SDR_family_member_7"/>
</dbReference>
<keyword evidence="1" id="KW-0560">Oxidoreductase</keyword>
<dbReference type="PANTHER" id="PTHR44269:SF1">
    <property type="entry name" value="DEHYDROGENASE_REDUCTASE SDR FAMILY MEMBER 7"/>
    <property type="match status" value="1"/>
</dbReference>
<dbReference type="Gene3D" id="3.40.50.720">
    <property type="entry name" value="NAD(P)-binding Rossmann-like Domain"/>
    <property type="match status" value="1"/>
</dbReference>
<comment type="caution">
    <text evidence="3">The sequence shown here is derived from an EMBL/GenBank/DDBJ whole genome shotgun (WGS) entry which is preliminary data.</text>
</comment>
<dbReference type="PROSITE" id="PS00061">
    <property type="entry name" value="ADH_SHORT"/>
    <property type="match status" value="1"/>
</dbReference>
<proteinExistence type="inferred from homology"/>
<dbReference type="InterPro" id="IPR002347">
    <property type="entry name" value="SDR_fam"/>
</dbReference>
<gene>
    <name evidence="3" type="ORF">ElyMa_000092500</name>
</gene>